<gene>
    <name evidence="1" type="ORF">OPT61_g7452</name>
</gene>
<reference evidence="1" key="1">
    <citation type="submission" date="2022-11" db="EMBL/GenBank/DDBJ databases">
        <title>Genome Sequence of Boeremia exigua.</title>
        <authorList>
            <person name="Buettner E."/>
        </authorList>
    </citation>
    <scope>NUCLEOTIDE SEQUENCE</scope>
    <source>
        <strain evidence="1">CU02</strain>
    </source>
</reference>
<keyword evidence="2" id="KW-1185">Reference proteome</keyword>
<name>A0ACC2I263_9PLEO</name>
<proteinExistence type="predicted"/>
<dbReference type="Proteomes" id="UP001153331">
    <property type="component" value="Unassembled WGS sequence"/>
</dbReference>
<sequence length="391" mass="44561">MCKITILQYPRCGCDARDGNDGDGFIVTKRWHNRLLLDHAFVPFERCLQAKYFALSKSKSHTAEFSRCADVQVKNIRFEEEVCFRCLMDQRSKERAATIRALLAEHRSFSARYAATKEPATEDAESNGRIWQSIRAPRQLETEWKTKRQGLIGTAKDLGVKQFTSVREMAANWEDRLKSQLDSRERKSEKRVEHRVEATSSDSKTHEKRKQARLAYLQLHLAHANSQILCLESEEDASPALDKEEKEQDLYTQRLPVRRLRIVRPEKRSSSKTRATAMVSTQAVQGADIPRAPLALMKTSPQDVCVPKSDATSRPIVKSAPSKDSTVLSVEAPNFKPFRQPPPTEPQLMRAPTAPRAMREGAYSSLPRTAGRSRQRFAAVHGYATIRRWRQ</sequence>
<accession>A0ACC2I263</accession>
<protein>
    <submittedName>
        <fullName evidence="1">Uncharacterized protein</fullName>
    </submittedName>
</protein>
<evidence type="ECO:0000313" key="2">
    <source>
        <dbReference type="Proteomes" id="UP001153331"/>
    </source>
</evidence>
<comment type="caution">
    <text evidence="1">The sequence shown here is derived from an EMBL/GenBank/DDBJ whole genome shotgun (WGS) entry which is preliminary data.</text>
</comment>
<evidence type="ECO:0000313" key="1">
    <source>
        <dbReference type="EMBL" id="KAJ8109447.1"/>
    </source>
</evidence>
<dbReference type="EMBL" id="JAPHNI010000613">
    <property type="protein sequence ID" value="KAJ8109447.1"/>
    <property type="molecule type" value="Genomic_DNA"/>
</dbReference>
<organism evidence="1 2">
    <name type="scientific">Boeremia exigua</name>
    <dbReference type="NCBI Taxonomy" id="749465"/>
    <lineage>
        <taxon>Eukaryota</taxon>
        <taxon>Fungi</taxon>
        <taxon>Dikarya</taxon>
        <taxon>Ascomycota</taxon>
        <taxon>Pezizomycotina</taxon>
        <taxon>Dothideomycetes</taxon>
        <taxon>Pleosporomycetidae</taxon>
        <taxon>Pleosporales</taxon>
        <taxon>Pleosporineae</taxon>
        <taxon>Didymellaceae</taxon>
        <taxon>Boeremia</taxon>
    </lineage>
</organism>